<dbReference type="Gene3D" id="1.20.120.1240">
    <property type="entry name" value="Dynamin, middle domain"/>
    <property type="match status" value="1"/>
</dbReference>
<name>A0A4Y7LJN9_PAPSO</name>
<dbReference type="InterPro" id="IPR000375">
    <property type="entry name" value="Dynamin_stalk"/>
</dbReference>
<dbReference type="Proteomes" id="UP000316621">
    <property type="component" value="Chromosome 11"/>
</dbReference>
<dbReference type="EMBL" id="CM010725">
    <property type="protein sequence ID" value="RZC84688.1"/>
    <property type="molecule type" value="Genomic_DNA"/>
</dbReference>
<dbReference type="Gramene" id="RZC84688">
    <property type="protein sequence ID" value="RZC84688"/>
    <property type="gene ID" value="C5167_047471"/>
</dbReference>
<keyword evidence="3" id="KW-1185">Reference proteome</keyword>
<protein>
    <recommendedName>
        <fullName evidence="1">Dynamin stalk domain-containing protein</fullName>
    </recommendedName>
</protein>
<evidence type="ECO:0000313" key="3">
    <source>
        <dbReference type="Proteomes" id="UP000316621"/>
    </source>
</evidence>
<evidence type="ECO:0000259" key="1">
    <source>
        <dbReference type="Pfam" id="PF01031"/>
    </source>
</evidence>
<dbReference type="AlphaFoldDB" id="A0A4Y7LJN9"/>
<reference evidence="2 3" key="1">
    <citation type="journal article" date="2018" name="Science">
        <title>The opium poppy genome and morphinan production.</title>
        <authorList>
            <person name="Guo L."/>
            <person name="Winzer T."/>
            <person name="Yang X."/>
            <person name="Li Y."/>
            <person name="Ning Z."/>
            <person name="He Z."/>
            <person name="Teodor R."/>
            <person name="Lu Y."/>
            <person name="Bowser T.A."/>
            <person name="Graham I.A."/>
            <person name="Ye K."/>
        </authorList>
    </citation>
    <scope>NUCLEOTIDE SEQUENCE [LARGE SCALE GENOMIC DNA]</scope>
    <source>
        <strain evidence="3">cv. HN1</strain>
        <tissue evidence="2">Leaves</tissue>
    </source>
</reference>
<proteinExistence type="predicted"/>
<dbReference type="Pfam" id="PF01031">
    <property type="entry name" value="Dynamin_M"/>
    <property type="match status" value="1"/>
</dbReference>
<evidence type="ECO:0000313" key="2">
    <source>
        <dbReference type="EMBL" id="RZC84688.1"/>
    </source>
</evidence>
<dbReference type="STRING" id="3469.A0A4Y7LJN9"/>
<sequence>KFLFGSRSNVCKIQVFNVRDFVYDELIKISHSCMGNELQRLHVLKKRMDKVIGEFLRDGLEPSEIVIKHIIDMEMDYINTSHPNFIGGSKAVQVALLQVKSARVTHGQRKG</sequence>
<accession>A0A4Y7LJN9</accession>
<organism evidence="2 3">
    <name type="scientific">Papaver somniferum</name>
    <name type="common">Opium poppy</name>
    <dbReference type="NCBI Taxonomy" id="3469"/>
    <lineage>
        <taxon>Eukaryota</taxon>
        <taxon>Viridiplantae</taxon>
        <taxon>Streptophyta</taxon>
        <taxon>Embryophyta</taxon>
        <taxon>Tracheophyta</taxon>
        <taxon>Spermatophyta</taxon>
        <taxon>Magnoliopsida</taxon>
        <taxon>Ranunculales</taxon>
        <taxon>Papaveraceae</taxon>
        <taxon>Papaveroideae</taxon>
        <taxon>Papaver</taxon>
    </lineage>
</organism>
<feature type="domain" description="Dynamin stalk" evidence="1">
    <location>
        <begin position="18"/>
        <end position="93"/>
    </location>
</feature>
<feature type="non-terminal residue" evidence="2">
    <location>
        <position position="1"/>
    </location>
</feature>
<gene>
    <name evidence="2" type="ORF">C5167_047471</name>
</gene>